<dbReference type="EMBL" id="MHOR01000012">
    <property type="protein sequence ID" value="OGZ67275.1"/>
    <property type="molecule type" value="Genomic_DNA"/>
</dbReference>
<dbReference type="GO" id="GO:0009103">
    <property type="term" value="P:lipopolysaccharide biosynthetic process"/>
    <property type="evidence" value="ECO:0007669"/>
    <property type="project" value="TreeGrafter"/>
</dbReference>
<organism evidence="3 4">
    <name type="scientific">Candidatus Staskawiczbacteria bacterium RIFCSPHIGHO2_02_FULL_34_10</name>
    <dbReference type="NCBI Taxonomy" id="1802205"/>
    <lineage>
        <taxon>Bacteria</taxon>
        <taxon>Candidatus Staskawicziibacteriota</taxon>
    </lineage>
</organism>
<dbReference type="Gene3D" id="3.40.50.2000">
    <property type="entry name" value="Glycogen Phosphorylase B"/>
    <property type="match status" value="1"/>
</dbReference>
<accession>A0A1G2HXQ7</accession>
<name>A0A1G2HXQ7_9BACT</name>
<dbReference type="CDD" id="cd03809">
    <property type="entry name" value="GT4_MtfB-like"/>
    <property type="match status" value="1"/>
</dbReference>
<keyword evidence="1" id="KW-0808">Transferase</keyword>
<dbReference type="SUPFAM" id="SSF53756">
    <property type="entry name" value="UDP-Glycosyltransferase/glycogen phosphorylase"/>
    <property type="match status" value="1"/>
</dbReference>
<evidence type="ECO:0000313" key="4">
    <source>
        <dbReference type="Proteomes" id="UP000178380"/>
    </source>
</evidence>
<dbReference type="STRING" id="1802205.A3C58_01460"/>
<dbReference type="InterPro" id="IPR001296">
    <property type="entry name" value="Glyco_trans_1"/>
</dbReference>
<proteinExistence type="predicted"/>
<dbReference type="PANTHER" id="PTHR46401">
    <property type="entry name" value="GLYCOSYLTRANSFERASE WBBK-RELATED"/>
    <property type="match status" value="1"/>
</dbReference>
<sequence>MLLNTFIDKKYFLQFDLVVFGGEKELTSVQKGIIEKYNHGTWLRQEFGDDEKLADLYANATVFIYPSLYEGFGIPPLEAMACGCPVVASNASSIPEVVGDAGLLFNPKSTNDLAEKIERIINDKVLVADLIQKGKIRAKQFTWEAMADKIYQSYLTLKKT</sequence>
<dbReference type="AlphaFoldDB" id="A0A1G2HXQ7"/>
<dbReference type="PANTHER" id="PTHR46401:SF2">
    <property type="entry name" value="GLYCOSYLTRANSFERASE WBBK-RELATED"/>
    <property type="match status" value="1"/>
</dbReference>
<evidence type="ECO:0000259" key="2">
    <source>
        <dbReference type="Pfam" id="PF00534"/>
    </source>
</evidence>
<dbReference type="Pfam" id="PF00534">
    <property type="entry name" value="Glycos_transf_1"/>
    <property type="match status" value="1"/>
</dbReference>
<evidence type="ECO:0000313" key="3">
    <source>
        <dbReference type="EMBL" id="OGZ67275.1"/>
    </source>
</evidence>
<dbReference type="Proteomes" id="UP000178380">
    <property type="component" value="Unassembled WGS sequence"/>
</dbReference>
<feature type="domain" description="Glycosyl transferase family 1" evidence="2">
    <location>
        <begin position="13"/>
        <end position="135"/>
    </location>
</feature>
<evidence type="ECO:0000256" key="1">
    <source>
        <dbReference type="ARBA" id="ARBA00022679"/>
    </source>
</evidence>
<dbReference type="GO" id="GO:0016757">
    <property type="term" value="F:glycosyltransferase activity"/>
    <property type="evidence" value="ECO:0007669"/>
    <property type="project" value="InterPro"/>
</dbReference>
<gene>
    <name evidence="3" type="ORF">A3C58_01460</name>
</gene>
<reference evidence="3 4" key="1">
    <citation type="journal article" date="2016" name="Nat. Commun.">
        <title>Thousands of microbial genomes shed light on interconnected biogeochemical processes in an aquifer system.</title>
        <authorList>
            <person name="Anantharaman K."/>
            <person name="Brown C.T."/>
            <person name="Hug L.A."/>
            <person name="Sharon I."/>
            <person name="Castelle C.J."/>
            <person name="Probst A.J."/>
            <person name="Thomas B.C."/>
            <person name="Singh A."/>
            <person name="Wilkins M.J."/>
            <person name="Karaoz U."/>
            <person name="Brodie E.L."/>
            <person name="Williams K.H."/>
            <person name="Hubbard S.S."/>
            <person name="Banfield J.F."/>
        </authorList>
    </citation>
    <scope>NUCLEOTIDE SEQUENCE [LARGE SCALE GENOMIC DNA]</scope>
</reference>
<comment type="caution">
    <text evidence="3">The sequence shown here is derived from an EMBL/GenBank/DDBJ whole genome shotgun (WGS) entry which is preliminary data.</text>
</comment>
<protein>
    <recommendedName>
        <fullName evidence="2">Glycosyl transferase family 1 domain-containing protein</fullName>
    </recommendedName>
</protein>